<feature type="non-terminal residue" evidence="1">
    <location>
        <position position="1"/>
    </location>
</feature>
<name>X1D5L8_9ZZZZ</name>
<protein>
    <submittedName>
        <fullName evidence="1">Uncharacterized protein</fullName>
    </submittedName>
</protein>
<gene>
    <name evidence="1" type="ORF">S01H4_37911</name>
</gene>
<accession>X1D5L8</accession>
<reference evidence="1" key="1">
    <citation type="journal article" date="2014" name="Front. Microbiol.">
        <title>High frequency of phylogenetically diverse reductive dehalogenase-homologous genes in deep subseafloor sedimentary metagenomes.</title>
        <authorList>
            <person name="Kawai M."/>
            <person name="Futagami T."/>
            <person name="Toyoda A."/>
            <person name="Takaki Y."/>
            <person name="Nishi S."/>
            <person name="Hori S."/>
            <person name="Arai W."/>
            <person name="Tsubouchi T."/>
            <person name="Morono Y."/>
            <person name="Uchiyama I."/>
            <person name="Ito T."/>
            <person name="Fujiyama A."/>
            <person name="Inagaki F."/>
            <person name="Takami H."/>
        </authorList>
    </citation>
    <scope>NUCLEOTIDE SEQUENCE</scope>
    <source>
        <strain evidence="1">Expedition CK06-06</strain>
    </source>
</reference>
<sequence>RNDGGKDIFFVRLTDRDTGSILKETTRTTLEEPGGLWTSPMYLTRTQTTDFHARIEFGHLVSGTKVVDDTEDFTIPVKVEPECTPDGKTESVCFLSYECMLHWVMDKNKLGF</sequence>
<dbReference type="EMBL" id="BART01020399">
    <property type="protein sequence ID" value="GAH03565.1"/>
    <property type="molecule type" value="Genomic_DNA"/>
</dbReference>
<comment type="caution">
    <text evidence="1">The sequence shown here is derived from an EMBL/GenBank/DDBJ whole genome shotgun (WGS) entry which is preliminary data.</text>
</comment>
<dbReference type="AlphaFoldDB" id="X1D5L8"/>
<proteinExistence type="predicted"/>
<organism evidence="1">
    <name type="scientific">marine sediment metagenome</name>
    <dbReference type="NCBI Taxonomy" id="412755"/>
    <lineage>
        <taxon>unclassified sequences</taxon>
        <taxon>metagenomes</taxon>
        <taxon>ecological metagenomes</taxon>
    </lineage>
</organism>
<evidence type="ECO:0000313" key="1">
    <source>
        <dbReference type="EMBL" id="GAH03565.1"/>
    </source>
</evidence>